<name>A0A919T1L2_9ACTN</name>
<organism evidence="2 3">
    <name type="scientific">Winogradskya consettensis</name>
    <dbReference type="NCBI Taxonomy" id="113560"/>
    <lineage>
        <taxon>Bacteria</taxon>
        <taxon>Bacillati</taxon>
        <taxon>Actinomycetota</taxon>
        <taxon>Actinomycetes</taxon>
        <taxon>Micromonosporales</taxon>
        <taxon>Micromonosporaceae</taxon>
        <taxon>Winogradskya</taxon>
    </lineage>
</organism>
<dbReference type="RefSeq" id="WP_213001861.1">
    <property type="nucleotide sequence ID" value="NZ_BAAATW010000020.1"/>
</dbReference>
<comment type="caution">
    <text evidence="2">The sequence shown here is derived from an EMBL/GenBank/DDBJ whole genome shotgun (WGS) entry which is preliminary data.</text>
</comment>
<dbReference type="SUPFAM" id="SSF50249">
    <property type="entry name" value="Nucleic acid-binding proteins"/>
    <property type="match status" value="1"/>
</dbReference>
<evidence type="ECO:0008006" key="4">
    <source>
        <dbReference type="Google" id="ProtNLM"/>
    </source>
</evidence>
<evidence type="ECO:0000313" key="3">
    <source>
        <dbReference type="Proteomes" id="UP000680865"/>
    </source>
</evidence>
<dbReference type="EMBL" id="BOQP01000045">
    <property type="protein sequence ID" value="GIM80988.1"/>
    <property type="molecule type" value="Genomic_DNA"/>
</dbReference>
<accession>A0A919T1L2</accession>
<keyword evidence="3" id="KW-1185">Reference proteome</keyword>
<evidence type="ECO:0000313" key="2">
    <source>
        <dbReference type="EMBL" id="GIM80988.1"/>
    </source>
</evidence>
<dbReference type="AlphaFoldDB" id="A0A919T1L2"/>
<dbReference type="InterPro" id="IPR012340">
    <property type="entry name" value="NA-bd_OB-fold"/>
</dbReference>
<feature type="region of interest" description="Disordered" evidence="1">
    <location>
        <begin position="70"/>
        <end position="103"/>
    </location>
</feature>
<gene>
    <name evidence="2" type="ORF">Aco04nite_74240</name>
</gene>
<sequence length="103" mass="10874">MVSVGTVRSWNADEGWGVLDGPDVPGGCWAHFSAVAATGHRELGTGRTVVFRAEAANQDGYPFRAVKIWTGENKPPDPQAGAGSSDACSSTLTLTFDKPERQP</sequence>
<dbReference type="Proteomes" id="UP000680865">
    <property type="component" value="Unassembled WGS sequence"/>
</dbReference>
<evidence type="ECO:0000256" key="1">
    <source>
        <dbReference type="SAM" id="MobiDB-lite"/>
    </source>
</evidence>
<dbReference type="Gene3D" id="2.40.50.140">
    <property type="entry name" value="Nucleic acid-binding proteins"/>
    <property type="match status" value="1"/>
</dbReference>
<proteinExistence type="predicted"/>
<protein>
    <recommendedName>
        <fullName evidence="4">Cold shock domain-containing protein</fullName>
    </recommendedName>
</protein>
<reference evidence="2" key="1">
    <citation type="submission" date="2021-03" db="EMBL/GenBank/DDBJ databases">
        <title>Whole genome shotgun sequence of Actinoplanes consettensis NBRC 14913.</title>
        <authorList>
            <person name="Komaki H."/>
            <person name="Tamura T."/>
        </authorList>
    </citation>
    <scope>NUCLEOTIDE SEQUENCE</scope>
    <source>
        <strain evidence="2">NBRC 14913</strain>
    </source>
</reference>